<dbReference type="CDD" id="cd03789">
    <property type="entry name" value="GT9_LPS_heptosyltransferase"/>
    <property type="match status" value="1"/>
</dbReference>
<dbReference type="InParanoid" id="A0A1B1ALH7"/>
<sequence length="308" mass="32287">MASVLFLAPADLGETVLATGALAHVLGEGDQLTMLTSADAAPLFRAAPGLKAKYTVEGVGDVGPFIELAWSRRGRRFDVMLDLRQSPAAMVLPAKRRLVRKQPEVLRHFIEDLSELVGAERTLAPAIWLDDRARSAAAAISPDAAPLVLLAPGGSVDDKRWAHERFAAIARRFADGALANARVVALSAAPRDAEIAARVVSSLDADGVPALAPGLDLLAAAALAERATLCIGNDNALSHIAAAMGAPTLSLFGPTDERVRAPRGPRVRTLRGRSFEEAALDARTAMDDISIDAVEAAALDLLHAGGLR</sequence>
<dbReference type="Proteomes" id="UP000092498">
    <property type="component" value="Chromosome"/>
</dbReference>
<dbReference type="Pfam" id="PF01075">
    <property type="entry name" value="Glyco_transf_9"/>
    <property type="match status" value="1"/>
</dbReference>
<dbReference type="GO" id="GO:0009244">
    <property type="term" value="P:lipopolysaccharide core region biosynthetic process"/>
    <property type="evidence" value="ECO:0007669"/>
    <property type="project" value="TreeGrafter"/>
</dbReference>
<accession>A0A1B1ALH7</accession>
<keyword evidence="2" id="KW-0808">Transferase</keyword>
<protein>
    <recommendedName>
        <fullName evidence="5">Glycosyl transferase</fullName>
    </recommendedName>
</protein>
<proteinExistence type="predicted"/>
<dbReference type="InterPro" id="IPR051199">
    <property type="entry name" value="LPS_LOS_Heptosyltrfase"/>
</dbReference>
<dbReference type="EMBL" id="CP013244">
    <property type="protein sequence ID" value="ANP47404.1"/>
    <property type="molecule type" value="Genomic_DNA"/>
</dbReference>
<organism evidence="3 4">
    <name type="scientific">Candidatus Viadribacter manganicus</name>
    <dbReference type="NCBI Taxonomy" id="1759059"/>
    <lineage>
        <taxon>Bacteria</taxon>
        <taxon>Pseudomonadati</taxon>
        <taxon>Pseudomonadota</taxon>
        <taxon>Alphaproteobacteria</taxon>
        <taxon>Hyphomonadales</taxon>
        <taxon>Hyphomonadaceae</taxon>
        <taxon>Candidatus Viadribacter</taxon>
    </lineage>
</organism>
<name>A0A1B1ALH7_9PROT</name>
<dbReference type="PANTHER" id="PTHR30160:SF1">
    <property type="entry name" value="LIPOPOLYSACCHARIDE 1,2-N-ACETYLGLUCOSAMINETRANSFERASE-RELATED"/>
    <property type="match status" value="1"/>
</dbReference>
<dbReference type="FunCoup" id="A0A1B1ALH7">
    <property type="interactions" value="77"/>
</dbReference>
<evidence type="ECO:0000256" key="1">
    <source>
        <dbReference type="ARBA" id="ARBA00022676"/>
    </source>
</evidence>
<gene>
    <name evidence="3" type="ORF">ATE48_16535</name>
</gene>
<keyword evidence="1" id="KW-0328">Glycosyltransferase</keyword>
<evidence type="ECO:0008006" key="5">
    <source>
        <dbReference type="Google" id="ProtNLM"/>
    </source>
</evidence>
<reference evidence="3 4" key="1">
    <citation type="submission" date="2015-11" db="EMBL/GenBank/DDBJ databases">
        <title>Whole-Genome Sequence of Candidatus Oderbacter manganicum from the National Park Lower Oder Valley, Germany.</title>
        <authorList>
            <person name="Braun B."/>
            <person name="Liere K."/>
            <person name="Szewzyk U."/>
        </authorList>
    </citation>
    <scope>NUCLEOTIDE SEQUENCE [LARGE SCALE GENOMIC DNA]</scope>
    <source>
        <strain evidence="3 4">OTSz_A_272</strain>
    </source>
</reference>
<dbReference type="STRING" id="1759059.ATE48_16535"/>
<dbReference type="AlphaFoldDB" id="A0A1B1ALH7"/>
<dbReference type="InterPro" id="IPR002201">
    <property type="entry name" value="Glyco_trans_9"/>
</dbReference>
<dbReference type="GO" id="GO:0008713">
    <property type="term" value="F:ADP-heptose-lipopolysaccharide heptosyltransferase activity"/>
    <property type="evidence" value="ECO:0007669"/>
    <property type="project" value="TreeGrafter"/>
</dbReference>
<dbReference type="RefSeq" id="WP_066773473.1">
    <property type="nucleotide sequence ID" value="NZ_CP013244.1"/>
</dbReference>
<dbReference type="Gene3D" id="3.40.50.2000">
    <property type="entry name" value="Glycogen Phosphorylase B"/>
    <property type="match status" value="2"/>
</dbReference>
<evidence type="ECO:0000313" key="3">
    <source>
        <dbReference type="EMBL" id="ANP47404.1"/>
    </source>
</evidence>
<dbReference type="SUPFAM" id="SSF53756">
    <property type="entry name" value="UDP-Glycosyltransferase/glycogen phosphorylase"/>
    <property type="match status" value="1"/>
</dbReference>
<keyword evidence="4" id="KW-1185">Reference proteome</keyword>
<evidence type="ECO:0000313" key="4">
    <source>
        <dbReference type="Proteomes" id="UP000092498"/>
    </source>
</evidence>
<dbReference type="PANTHER" id="PTHR30160">
    <property type="entry name" value="TETRAACYLDISACCHARIDE 4'-KINASE-RELATED"/>
    <property type="match status" value="1"/>
</dbReference>
<dbReference type="OrthoDB" id="9797795at2"/>
<evidence type="ECO:0000256" key="2">
    <source>
        <dbReference type="ARBA" id="ARBA00022679"/>
    </source>
</evidence>
<dbReference type="GO" id="GO:0005829">
    <property type="term" value="C:cytosol"/>
    <property type="evidence" value="ECO:0007669"/>
    <property type="project" value="TreeGrafter"/>
</dbReference>
<dbReference type="KEGG" id="cbot:ATE48_16535"/>